<dbReference type="EMBL" id="BPRA01000010">
    <property type="protein sequence ID" value="GJE55813.1"/>
    <property type="molecule type" value="Genomic_DNA"/>
</dbReference>
<comment type="caution">
    <text evidence="1">The sequence shown here is derived from an EMBL/GenBank/DDBJ whole genome shotgun (WGS) entry which is preliminary data.</text>
</comment>
<accession>A0ABQ4TKH2</accession>
<gene>
    <name evidence="1" type="ORF">EKPJFOCH_2309</name>
</gene>
<organism evidence="1 2">
    <name type="scientific">Methylobacterium thuringiense</name>
    <dbReference type="NCBI Taxonomy" id="1003091"/>
    <lineage>
        <taxon>Bacteria</taxon>
        <taxon>Pseudomonadati</taxon>
        <taxon>Pseudomonadota</taxon>
        <taxon>Alphaproteobacteria</taxon>
        <taxon>Hyphomicrobiales</taxon>
        <taxon>Methylobacteriaceae</taxon>
        <taxon>Methylobacterium</taxon>
    </lineage>
</organism>
<reference evidence="1" key="1">
    <citation type="journal article" date="2021" name="Front. Microbiol.">
        <title>Comprehensive Comparative Genomics and Phenotyping of Methylobacterium Species.</title>
        <authorList>
            <person name="Alessa O."/>
            <person name="Ogura Y."/>
            <person name="Fujitani Y."/>
            <person name="Takami H."/>
            <person name="Hayashi T."/>
            <person name="Sahin N."/>
            <person name="Tani A."/>
        </authorList>
    </citation>
    <scope>NUCLEOTIDE SEQUENCE</scope>
    <source>
        <strain evidence="1">DSM 23674</strain>
    </source>
</reference>
<proteinExistence type="predicted"/>
<sequence length="240" mass="26097">MTYWHVQLDSHDILIANGQPAESYLDMGNRSFFADGDVVALDATPDADAAARTHADFCRPFHAGGALVDAVRGQVQARAERLGWRHDDAPWADMHLMVDGERIDADTHGLGARFVLPASARNVWLISQTSVPCEVSSNPDPRRLGLCIQGITIDDGVGEKRSVALDDPLLCLGFHDCEEGVRRWTAGRSRLPAALFDGCRGTVFLRIELVRHALPRWVAPEAAVAVETMRGAPLLSLVAA</sequence>
<evidence type="ECO:0000313" key="1">
    <source>
        <dbReference type="EMBL" id="GJE55813.1"/>
    </source>
</evidence>
<reference evidence="1" key="2">
    <citation type="submission" date="2021-08" db="EMBL/GenBank/DDBJ databases">
        <authorList>
            <person name="Tani A."/>
            <person name="Ola A."/>
            <person name="Ogura Y."/>
            <person name="Katsura K."/>
            <person name="Hayashi T."/>
        </authorList>
    </citation>
    <scope>NUCLEOTIDE SEQUENCE</scope>
    <source>
        <strain evidence="1">DSM 23674</strain>
    </source>
</reference>
<evidence type="ECO:0000313" key="2">
    <source>
        <dbReference type="Proteomes" id="UP001055101"/>
    </source>
</evidence>
<protein>
    <submittedName>
        <fullName evidence="1">Uncharacterized protein</fullName>
    </submittedName>
</protein>
<dbReference type="Proteomes" id="UP001055101">
    <property type="component" value="Unassembled WGS sequence"/>
</dbReference>
<name>A0ABQ4TKH2_9HYPH</name>
<keyword evidence="2" id="KW-1185">Reference proteome</keyword>